<accession>A0A2S9V670</accession>
<dbReference type="Pfam" id="PF00563">
    <property type="entry name" value="EAL"/>
    <property type="match status" value="1"/>
</dbReference>
<dbReference type="SMART" id="SM00091">
    <property type="entry name" value="PAS"/>
    <property type="match status" value="1"/>
</dbReference>
<dbReference type="SMART" id="SM00052">
    <property type="entry name" value="EAL"/>
    <property type="match status" value="1"/>
</dbReference>
<dbReference type="Pfam" id="PF08447">
    <property type="entry name" value="PAS_3"/>
    <property type="match status" value="1"/>
</dbReference>
<dbReference type="PANTHER" id="PTHR44757:SF2">
    <property type="entry name" value="BIOFILM ARCHITECTURE MAINTENANCE PROTEIN MBAA"/>
    <property type="match status" value="1"/>
</dbReference>
<organism evidence="7 8">
    <name type="scientific">Alteromonas alba</name>
    <dbReference type="NCBI Taxonomy" id="2079529"/>
    <lineage>
        <taxon>Bacteria</taxon>
        <taxon>Pseudomonadati</taxon>
        <taxon>Pseudomonadota</taxon>
        <taxon>Gammaproteobacteria</taxon>
        <taxon>Alteromonadales</taxon>
        <taxon>Alteromonadaceae</taxon>
        <taxon>Alteromonas/Salinimonas group</taxon>
        <taxon>Alteromonas</taxon>
    </lineage>
</organism>
<protein>
    <submittedName>
        <fullName evidence="7">Uncharacterized protein</fullName>
    </submittedName>
</protein>
<dbReference type="RefSeq" id="WP_105936101.1">
    <property type="nucleotide sequence ID" value="NZ_PVNP01000196.1"/>
</dbReference>
<dbReference type="PROSITE" id="PS50883">
    <property type="entry name" value="EAL"/>
    <property type="match status" value="1"/>
</dbReference>
<dbReference type="Pfam" id="PF07495">
    <property type="entry name" value="Y_Y_Y"/>
    <property type="match status" value="1"/>
</dbReference>
<dbReference type="InterPro" id="IPR029787">
    <property type="entry name" value="Nucleotide_cyclase"/>
</dbReference>
<dbReference type="EMBL" id="PVNP01000196">
    <property type="protein sequence ID" value="PRO71942.1"/>
    <property type="molecule type" value="Genomic_DNA"/>
</dbReference>
<dbReference type="InterPro" id="IPR052155">
    <property type="entry name" value="Biofilm_reg_signaling"/>
</dbReference>
<dbReference type="InterPro" id="IPR035919">
    <property type="entry name" value="EAL_sf"/>
</dbReference>
<dbReference type="PROSITE" id="PS50112">
    <property type="entry name" value="PAS"/>
    <property type="match status" value="1"/>
</dbReference>
<dbReference type="CDD" id="cd00130">
    <property type="entry name" value="PAS"/>
    <property type="match status" value="1"/>
</dbReference>
<evidence type="ECO:0000259" key="6">
    <source>
        <dbReference type="PROSITE" id="PS50887"/>
    </source>
</evidence>
<dbReference type="NCBIfam" id="TIGR00254">
    <property type="entry name" value="GGDEF"/>
    <property type="match status" value="1"/>
</dbReference>
<dbReference type="Gene3D" id="2.60.40.10">
    <property type="entry name" value="Immunoglobulins"/>
    <property type="match status" value="1"/>
</dbReference>
<name>A0A2S9V670_9ALTE</name>
<dbReference type="Gene3D" id="2.130.10.10">
    <property type="entry name" value="YVTN repeat-like/Quinoprotein amine dehydrogenase"/>
    <property type="match status" value="2"/>
</dbReference>
<reference evidence="8" key="1">
    <citation type="journal article" date="2020" name="Int. J. Syst. Evol. Microbiol.">
        <title>Alteromonas alba sp. nov., a marine bacterium isolated from the seawater of the West Pacific Ocean.</title>
        <authorList>
            <person name="Sun C."/>
            <person name="Wu Y.-H."/>
            <person name="Xamxidin M."/>
            <person name="Cheng H."/>
            <person name="Xu X.-W."/>
        </authorList>
    </citation>
    <scope>NUCLEOTIDE SEQUENCE [LARGE SCALE GENOMIC DNA]</scope>
    <source>
        <strain evidence="8">190</strain>
    </source>
</reference>
<keyword evidence="1" id="KW-0812">Transmembrane</keyword>
<feature type="chain" id="PRO_5015550273" evidence="2">
    <location>
        <begin position="27"/>
        <end position="1523"/>
    </location>
</feature>
<dbReference type="InterPro" id="IPR000160">
    <property type="entry name" value="GGDEF_dom"/>
</dbReference>
<dbReference type="PROSITE" id="PS50113">
    <property type="entry name" value="PAC"/>
    <property type="match status" value="1"/>
</dbReference>
<feature type="signal peptide" evidence="2">
    <location>
        <begin position="1"/>
        <end position="26"/>
    </location>
</feature>
<dbReference type="SUPFAM" id="SSF141868">
    <property type="entry name" value="EAL domain-like"/>
    <property type="match status" value="1"/>
</dbReference>
<dbReference type="InterPro" id="IPR015943">
    <property type="entry name" value="WD40/YVTN_repeat-like_dom_sf"/>
</dbReference>
<dbReference type="OrthoDB" id="9804951at2"/>
<sequence>MVRSTQRTTFVLIFSVLFLFTRAAFAAADFSDTRFTALSDISFTEYKIEDGIKEDIITSIVEGPNGFIWVGATEGLFRYDGYKFREYKHSRTDQYSMPEGSVRTMFASSDDELWVGTYNGLAKYQPDNDNFKIFNIDNSILRNNVIWSIDEDNSGNILIADVSNLYTISRETGELALLDGRIDFPDDIEKIRNETNRIWIATISSGAYIYDKKRRQLFSLKSVNPWQINLQADTVFDIQTINGNYWIATNSGIEIISNEGRVVKRINKSSYPNLKNSTIRSISQISKDIIWIGTEDGLVIYNEVKDKIKVIDADMKNITYLDNQFILRIYKDSLSSVWLGTLEGLYRYSAGFNPLRLYSHLRDENKDEAKDEDEEKEENIGSQRIWSLEEDSKGNFWIATQSAGLNRINFQEEEQRYYLKNRNNQLWDLIIDRFDQIWIATSKGIEFYELENNELIEKGIFLKNELIDNFHYDGQNIWAWTEQDGLISIEPTKGTSDEKPISYELKFHSSSLKEAISSPIYTDLDGQIWLAGEGEIKIYDPATDKVSKTITLKGHQQNSLPRAMSVYLWGNYYWLTTQSAGFFQVDKSTLNVVRHNSLNFDSNILSSIGLKDAIWIATASNEIKQILLPNFETVLNLSSTLLELNDYSEGAVAKTDSNGLIFGGDRGFHHFYPEYLSLDKFTDIPSQKPELLTLKLFGNEQTINQADTVLDKPLNLKSSLSLSYSDSRFSFSFAVLNAVSPATVSYRYRLRGWDKSWTTSDTERKAPYNNISFGDYVFEVQAKEDGKIWSPSRELNLTILPPPWLHPAALIFYGFFAAIITLYVVRQYHVRRRQRIAVSESEERLKLTLWSSGDELWDWDVYRGQVYRSNTWGTLDFPQDDIRTSSAYDANIHPHDLKRVQDALKEHLEGKTDFYEIAYRAKTFTNTWLWILDRGKVVQRDHNNEPIRMTGTLKDIQHLKDAEEQLNLFKRSIENISEGVFITDTKFRFISVNNAYCTYTGETRDQALATYLYFHQYPEAFTEEIKKTLRSRGNWSGEVESSRVNGERYEIELNIDAVHDDDGRISHFVGVFSDITSRKSTEKELLKLANSDPLTELPNRSFFQASHSNLVRRATPHALLCLDMDNFKKINDSLGHQTGDILIKQIAKRIQRMTDSNSTCYRLGGDEFSILMEDFSDIHTITHFAQSILNTLSRPFIINKQEFVLGASIGIALFPEDGSSPQELLKNADTAMYFAKNNGGNSYQFFSGEMNQNAVRQLQIENLIRQGIKDNLFTVYYQPKVDITTGKLVSMEALVRFEHPNKGIVSPGQFIPLAEQTGQIIEIGEQVLRKACEDTKRWVSEGLFSGRVAVNISAKQFELPDLDDRIENVLRQVGLSPLHLECEITEGTLMENPEEGLRMMQRLRDRGIHLALDDFGTGYSSLAYLKKFPLNTLKIDKAFIDDIANSNVDRHMAAAIINIAHNLGLKVVAEGVEYEEQLNILRRYDCEMLQGFLYSKPLNAERFEKLLRENSLLHKIINKVSPT</sequence>
<gene>
    <name evidence="7" type="ORF">C6Y40_19685</name>
</gene>
<dbReference type="InterPro" id="IPR035965">
    <property type="entry name" value="PAS-like_dom_sf"/>
</dbReference>
<dbReference type="SUPFAM" id="SSF55785">
    <property type="entry name" value="PYP-like sensor domain (PAS domain)"/>
    <property type="match status" value="2"/>
</dbReference>
<dbReference type="Pfam" id="PF07494">
    <property type="entry name" value="Reg_prop"/>
    <property type="match status" value="1"/>
</dbReference>
<feature type="domain" description="EAL" evidence="5">
    <location>
        <begin position="1257"/>
        <end position="1511"/>
    </location>
</feature>
<evidence type="ECO:0000259" key="5">
    <source>
        <dbReference type="PROSITE" id="PS50883"/>
    </source>
</evidence>
<dbReference type="NCBIfam" id="TIGR00229">
    <property type="entry name" value="sensory_box"/>
    <property type="match status" value="1"/>
</dbReference>
<dbReference type="InterPro" id="IPR000014">
    <property type="entry name" value="PAS"/>
</dbReference>
<dbReference type="Gene3D" id="3.30.450.20">
    <property type="entry name" value="PAS domain"/>
    <property type="match status" value="2"/>
</dbReference>
<evidence type="ECO:0000259" key="4">
    <source>
        <dbReference type="PROSITE" id="PS50113"/>
    </source>
</evidence>
<keyword evidence="2" id="KW-0732">Signal</keyword>
<dbReference type="CDD" id="cd01948">
    <property type="entry name" value="EAL"/>
    <property type="match status" value="1"/>
</dbReference>
<dbReference type="Gene3D" id="3.20.20.450">
    <property type="entry name" value="EAL domain"/>
    <property type="match status" value="1"/>
</dbReference>
<dbReference type="InterPro" id="IPR013783">
    <property type="entry name" value="Ig-like_fold"/>
</dbReference>
<dbReference type="SUPFAM" id="SSF63829">
    <property type="entry name" value="Calcium-dependent phosphotriesterase"/>
    <property type="match status" value="2"/>
</dbReference>
<evidence type="ECO:0000256" key="2">
    <source>
        <dbReference type="SAM" id="SignalP"/>
    </source>
</evidence>
<keyword evidence="8" id="KW-1185">Reference proteome</keyword>
<feature type="domain" description="PAS" evidence="3">
    <location>
        <begin position="965"/>
        <end position="1030"/>
    </location>
</feature>
<proteinExistence type="predicted"/>
<dbReference type="SUPFAM" id="SSF55073">
    <property type="entry name" value="Nucleotide cyclase"/>
    <property type="match status" value="1"/>
</dbReference>
<dbReference type="SMART" id="SM00086">
    <property type="entry name" value="PAC"/>
    <property type="match status" value="2"/>
</dbReference>
<dbReference type="PANTHER" id="PTHR44757">
    <property type="entry name" value="DIGUANYLATE CYCLASE DGCP"/>
    <property type="match status" value="1"/>
</dbReference>
<keyword evidence="1" id="KW-1133">Transmembrane helix</keyword>
<dbReference type="SMART" id="SM00267">
    <property type="entry name" value="GGDEF"/>
    <property type="match status" value="1"/>
</dbReference>
<dbReference type="InterPro" id="IPR043128">
    <property type="entry name" value="Rev_trsase/Diguanyl_cyclase"/>
</dbReference>
<dbReference type="Gene3D" id="3.30.70.270">
    <property type="match status" value="1"/>
</dbReference>
<dbReference type="InterPro" id="IPR001610">
    <property type="entry name" value="PAC"/>
</dbReference>
<dbReference type="PROSITE" id="PS50887">
    <property type="entry name" value="GGDEF"/>
    <property type="match status" value="1"/>
</dbReference>
<dbReference type="InterPro" id="IPR000700">
    <property type="entry name" value="PAS-assoc_C"/>
</dbReference>
<dbReference type="InterPro" id="IPR011123">
    <property type="entry name" value="Y_Y_Y"/>
</dbReference>
<evidence type="ECO:0000313" key="7">
    <source>
        <dbReference type="EMBL" id="PRO71942.1"/>
    </source>
</evidence>
<keyword evidence="1" id="KW-0472">Membrane</keyword>
<dbReference type="Proteomes" id="UP000238949">
    <property type="component" value="Unassembled WGS sequence"/>
</dbReference>
<evidence type="ECO:0000313" key="8">
    <source>
        <dbReference type="Proteomes" id="UP000238949"/>
    </source>
</evidence>
<feature type="domain" description="PAC" evidence="4">
    <location>
        <begin position="1035"/>
        <end position="1087"/>
    </location>
</feature>
<dbReference type="InterPro" id="IPR013655">
    <property type="entry name" value="PAS_fold_3"/>
</dbReference>
<evidence type="ECO:0000259" key="3">
    <source>
        <dbReference type="PROSITE" id="PS50112"/>
    </source>
</evidence>
<dbReference type="CDD" id="cd01949">
    <property type="entry name" value="GGDEF"/>
    <property type="match status" value="1"/>
</dbReference>
<feature type="domain" description="GGDEF" evidence="6">
    <location>
        <begin position="1115"/>
        <end position="1248"/>
    </location>
</feature>
<dbReference type="InterPro" id="IPR001633">
    <property type="entry name" value="EAL_dom"/>
</dbReference>
<comment type="caution">
    <text evidence="7">The sequence shown here is derived from an EMBL/GenBank/DDBJ whole genome shotgun (WGS) entry which is preliminary data.</text>
</comment>
<dbReference type="Pfam" id="PF00990">
    <property type="entry name" value="GGDEF"/>
    <property type="match status" value="1"/>
</dbReference>
<dbReference type="Pfam" id="PF13426">
    <property type="entry name" value="PAS_9"/>
    <property type="match status" value="1"/>
</dbReference>
<evidence type="ECO:0000256" key="1">
    <source>
        <dbReference type="SAM" id="Phobius"/>
    </source>
</evidence>
<feature type="transmembrane region" description="Helical" evidence="1">
    <location>
        <begin position="804"/>
        <end position="825"/>
    </location>
</feature>
<dbReference type="InterPro" id="IPR011110">
    <property type="entry name" value="Reg_prop"/>
</dbReference>